<feature type="binding site" evidence="6">
    <location>
        <position position="98"/>
    </location>
    <ligand>
        <name>5-phospho-alpha-D-ribose 1-diphosphate</name>
        <dbReference type="ChEBI" id="CHEBI:58017"/>
        <note>ligand shared between dimeric partners</note>
    </ligand>
</feature>
<evidence type="ECO:0000256" key="5">
    <source>
        <dbReference type="ARBA" id="ARBA00022975"/>
    </source>
</evidence>
<comment type="catalytic activity">
    <reaction evidence="6">
        <text>orotidine 5'-phosphate + diphosphate = orotate + 5-phospho-alpha-D-ribose 1-diphosphate</text>
        <dbReference type="Rhea" id="RHEA:10380"/>
        <dbReference type="ChEBI" id="CHEBI:30839"/>
        <dbReference type="ChEBI" id="CHEBI:33019"/>
        <dbReference type="ChEBI" id="CHEBI:57538"/>
        <dbReference type="ChEBI" id="CHEBI:58017"/>
        <dbReference type="EC" id="2.4.2.10"/>
    </reaction>
</comment>
<keyword evidence="6" id="KW-0460">Magnesium</keyword>
<dbReference type="InterPro" id="IPR000836">
    <property type="entry name" value="PRTase_dom"/>
</dbReference>
<dbReference type="EMBL" id="LBPR01000014">
    <property type="protein sequence ID" value="KKP61394.1"/>
    <property type="molecule type" value="Genomic_DNA"/>
</dbReference>
<gene>
    <name evidence="6" type="primary">pyrE</name>
    <name evidence="8" type="ORF">UR56_C0014G0027</name>
</gene>
<dbReference type="STRING" id="1618484.UR56_C0014G0027"/>
<comment type="similarity">
    <text evidence="6">Belongs to the purine/pyrimidine phosphoribosyltransferase family. PyrE subfamily.</text>
</comment>
<proteinExistence type="inferred from homology"/>
<dbReference type="GO" id="GO:0044205">
    <property type="term" value="P:'de novo' UMP biosynthetic process"/>
    <property type="evidence" value="ECO:0007669"/>
    <property type="project" value="UniProtKB-UniRule"/>
</dbReference>
<comment type="cofactor">
    <cofactor evidence="6">
        <name>Mg(2+)</name>
        <dbReference type="ChEBI" id="CHEBI:18420"/>
    </cofactor>
</comment>
<dbReference type="InterPro" id="IPR023031">
    <property type="entry name" value="OPRT"/>
</dbReference>
<comment type="caution">
    <text evidence="8">The sequence shown here is derived from an EMBL/GenBank/DDBJ whole genome shotgun (WGS) entry which is preliminary data.</text>
</comment>
<dbReference type="Proteomes" id="UP000034004">
    <property type="component" value="Unassembled WGS sequence"/>
</dbReference>
<feature type="domain" description="Phosphoribosyltransferase" evidence="7">
    <location>
        <begin position="51"/>
        <end position="161"/>
    </location>
</feature>
<dbReference type="GO" id="GO:0004588">
    <property type="term" value="F:orotate phosphoribosyltransferase activity"/>
    <property type="evidence" value="ECO:0007669"/>
    <property type="project" value="UniProtKB-UniRule"/>
</dbReference>
<comment type="caution">
    <text evidence="6">Lacks conserved residue(s) required for the propagation of feature annotation.</text>
</comment>
<dbReference type="SUPFAM" id="SSF53271">
    <property type="entry name" value="PRTase-like"/>
    <property type="match status" value="1"/>
</dbReference>
<dbReference type="PANTHER" id="PTHR19278">
    <property type="entry name" value="OROTATE PHOSPHORIBOSYLTRANSFERASE"/>
    <property type="match status" value="1"/>
</dbReference>
<dbReference type="Gene3D" id="3.40.50.2020">
    <property type="match status" value="1"/>
</dbReference>
<reference evidence="8 9" key="1">
    <citation type="journal article" date="2015" name="Nature">
        <title>rRNA introns, odd ribosomes, and small enigmatic genomes across a large radiation of phyla.</title>
        <authorList>
            <person name="Brown C.T."/>
            <person name="Hug L.A."/>
            <person name="Thomas B.C."/>
            <person name="Sharon I."/>
            <person name="Castelle C.J."/>
            <person name="Singh A."/>
            <person name="Wilkins M.J."/>
            <person name="Williams K.H."/>
            <person name="Banfield J.F."/>
        </authorList>
    </citation>
    <scope>NUCLEOTIDE SEQUENCE [LARGE SCALE GENOMIC DNA]</scope>
</reference>
<evidence type="ECO:0000259" key="7">
    <source>
        <dbReference type="Pfam" id="PF00156"/>
    </source>
</evidence>
<dbReference type="AlphaFoldDB" id="A0A0G0AWG7"/>
<dbReference type="EC" id="2.4.2.10" evidence="2 6"/>
<evidence type="ECO:0000313" key="8">
    <source>
        <dbReference type="EMBL" id="KKP61394.1"/>
    </source>
</evidence>
<comment type="function">
    <text evidence="6">Catalyzes the transfer of a ribosyl phosphate group from 5-phosphoribose 1-diphosphate to orotate, leading to the formation of orotidine monophosphate (OMP).</text>
</comment>
<evidence type="ECO:0000256" key="6">
    <source>
        <dbReference type="HAMAP-Rule" id="MF_01208"/>
    </source>
</evidence>
<feature type="binding site" description="in other chain" evidence="6">
    <location>
        <position position="28"/>
    </location>
    <ligand>
        <name>5-phospho-alpha-D-ribose 1-diphosphate</name>
        <dbReference type="ChEBI" id="CHEBI:58017"/>
        <note>ligand shared between dimeric partners</note>
    </ligand>
</feature>
<dbReference type="NCBIfam" id="TIGR00336">
    <property type="entry name" value="pyrE"/>
    <property type="match status" value="1"/>
</dbReference>
<evidence type="ECO:0000256" key="4">
    <source>
        <dbReference type="ARBA" id="ARBA00022679"/>
    </source>
</evidence>
<evidence type="ECO:0000256" key="1">
    <source>
        <dbReference type="ARBA" id="ARBA00004889"/>
    </source>
</evidence>
<evidence type="ECO:0000256" key="3">
    <source>
        <dbReference type="ARBA" id="ARBA00022676"/>
    </source>
</evidence>
<name>A0A0G0AWG7_9BACT</name>
<protein>
    <recommendedName>
        <fullName evidence="2 6">Orotate phosphoribosyltransferase</fullName>
        <shortName evidence="6">OPRT</shortName>
        <shortName evidence="6">OPRTase</shortName>
        <ecNumber evidence="2 6">2.4.2.10</ecNumber>
    </recommendedName>
</protein>
<dbReference type="HAMAP" id="MF_01208">
    <property type="entry name" value="PyrE"/>
    <property type="match status" value="1"/>
</dbReference>
<evidence type="ECO:0000256" key="2">
    <source>
        <dbReference type="ARBA" id="ARBA00011971"/>
    </source>
</evidence>
<comment type="pathway">
    <text evidence="1 6">Pyrimidine metabolism; UMP biosynthesis via de novo pathway; UMP from orotate: step 1/2.</text>
</comment>
<dbReference type="PANTHER" id="PTHR19278:SF9">
    <property type="entry name" value="URIDINE 5'-MONOPHOSPHATE SYNTHASE"/>
    <property type="match status" value="1"/>
</dbReference>
<dbReference type="GO" id="GO:0004590">
    <property type="term" value="F:orotidine-5'-phosphate decarboxylase activity"/>
    <property type="evidence" value="ECO:0007669"/>
    <property type="project" value="TreeGrafter"/>
</dbReference>
<feature type="binding site" evidence="6">
    <location>
        <position position="152"/>
    </location>
    <ligand>
        <name>orotate</name>
        <dbReference type="ChEBI" id="CHEBI:30839"/>
    </ligand>
</feature>
<dbReference type="CDD" id="cd06223">
    <property type="entry name" value="PRTases_typeI"/>
    <property type="match status" value="1"/>
</dbReference>
<keyword evidence="3 6" id="KW-0328">Glycosyltransferase</keyword>
<sequence>MDKISQREKLILDLFSVNGVKFGEFKLKSGMISPYYIDLRVLVSYPYLLKLTAEVFWETMRTLYFDVIVGVPYTAIPIATAISLNENQHMIFIRKEKKSYGTGKLIEGNYHQGQKAIIVDDVITNGDSKFETIKPVSDAGLKINDIVVLLDRMQGGPEILKKGGYNCHVIYNVKEVFHILLKHKRINEEMAKKCLSFTEESRKEILKKNK</sequence>
<keyword evidence="4 6" id="KW-0808">Transferase</keyword>
<dbReference type="Pfam" id="PF00156">
    <property type="entry name" value="Pribosyltran"/>
    <property type="match status" value="1"/>
</dbReference>
<comment type="subunit">
    <text evidence="6">Homodimer.</text>
</comment>
<dbReference type="GO" id="GO:0019856">
    <property type="term" value="P:pyrimidine nucleobase biosynthetic process"/>
    <property type="evidence" value="ECO:0007669"/>
    <property type="project" value="TreeGrafter"/>
</dbReference>
<dbReference type="UniPathway" id="UPA00070">
    <property type="reaction ID" value="UER00119"/>
</dbReference>
<organism evidence="8 9">
    <name type="scientific">Candidatus Roizmanbacteria bacterium GW2011_GWC2_34_23</name>
    <dbReference type="NCBI Taxonomy" id="1618484"/>
    <lineage>
        <taxon>Bacteria</taxon>
        <taxon>Candidatus Roizmaniibacteriota</taxon>
    </lineage>
</organism>
<keyword evidence="5 6" id="KW-0665">Pyrimidine biosynthesis</keyword>
<dbReference type="InterPro" id="IPR029057">
    <property type="entry name" value="PRTase-like"/>
</dbReference>
<accession>A0A0G0AWG7</accession>
<feature type="binding site" description="in other chain" evidence="6">
    <location>
        <position position="95"/>
    </location>
    <ligand>
        <name>5-phospho-alpha-D-ribose 1-diphosphate</name>
        <dbReference type="ChEBI" id="CHEBI:58017"/>
        <note>ligand shared between dimeric partners</note>
    </ligand>
</feature>
<dbReference type="InterPro" id="IPR004467">
    <property type="entry name" value="Or_phspho_trans_dom"/>
</dbReference>
<evidence type="ECO:0000313" key="9">
    <source>
        <dbReference type="Proteomes" id="UP000034004"/>
    </source>
</evidence>
<feature type="binding site" evidence="6">
    <location>
        <position position="94"/>
    </location>
    <ligand>
        <name>5-phospho-alpha-D-ribose 1-diphosphate</name>
        <dbReference type="ChEBI" id="CHEBI:58017"/>
        <note>ligand shared between dimeric partners</note>
    </ligand>
</feature>
<feature type="binding site" description="in other chain" evidence="6">
    <location>
        <begin position="120"/>
        <end position="128"/>
    </location>
    <ligand>
        <name>5-phospho-alpha-D-ribose 1-diphosphate</name>
        <dbReference type="ChEBI" id="CHEBI:58017"/>
        <note>ligand shared between dimeric partners</note>
    </ligand>
</feature>
<feature type="binding site" evidence="6">
    <location>
        <position position="124"/>
    </location>
    <ligand>
        <name>orotate</name>
        <dbReference type="ChEBI" id="CHEBI:30839"/>
    </ligand>
</feature>
<dbReference type="GO" id="GO:0000287">
    <property type="term" value="F:magnesium ion binding"/>
    <property type="evidence" value="ECO:0007669"/>
    <property type="project" value="UniProtKB-UniRule"/>
</dbReference>